<organism evidence="1 3">
    <name type="scientific">Drosophila virilis</name>
    <name type="common">Fruit fly</name>
    <dbReference type="NCBI Taxonomy" id="7244"/>
    <lineage>
        <taxon>Eukaryota</taxon>
        <taxon>Metazoa</taxon>
        <taxon>Ecdysozoa</taxon>
        <taxon>Arthropoda</taxon>
        <taxon>Hexapoda</taxon>
        <taxon>Insecta</taxon>
        <taxon>Pterygota</taxon>
        <taxon>Neoptera</taxon>
        <taxon>Endopterygota</taxon>
        <taxon>Diptera</taxon>
        <taxon>Brachycera</taxon>
        <taxon>Muscomorpha</taxon>
        <taxon>Ephydroidea</taxon>
        <taxon>Drosophilidae</taxon>
        <taxon>Drosophila</taxon>
    </lineage>
</organism>
<protein>
    <submittedName>
        <fullName evidence="1">Uncharacterized protein, isoform A</fullName>
    </submittedName>
    <submittedName>
        <fullName evidence="2">Uncharacterized protein, isoform B</fullName>
    </submittedName>
</protein>
<keyword evidence="3" id="KW-1185">Reference proteome</keyword>
<accession>A0A0Q9W4F2</accession>
<dbReference type="Proteomes" id="UP000008792">
    <property type="component" value="Unassembled WGS sequence"/>
</dbReference>
<dbReference type="STRING" id="7244.A0A0Q9W4F2"/>
<evidence type="ECO:0000313" key="3">
    <source>
        <dbReference type="Proteomes" id="UP000008792"/>
    </source>
</evidence>
<evidence type="ECO:0000313" key="2">
    <source>
        <dbReference type="EMBL" id="KRF79849.1"/>
    </source>
</evidence>
<proteinExistence type="predicted"/>
<gene>
    <name evidence="1" type="primary">Dvir\GJ26128</name>
    <name evidence="1" type="ORF">Dvir_GJ26128</name>
</gene>
<reference evidence="1 3" key="1">
    <citation type="journal article" date="2007" name="Nature">
        <title>Evolution of genes and genomes on the Drosophila phylogeny.</title>
        <authorList>
            <consortium name="Drosophila 12 Genomes Consortium"/>
            <person name="Clark A.G."/>
            <person name="Eisen M.B."/>
            <person name="Smith D.R."/>
            <person name="Bergman C.M."/>
            <person name="Oliver B."/>
            <person name="Markow T.A."/>
            <person name="Kaufman T.C."/>
            <person name="Kellis M."/>
            <person name="Gelbart W."/>
            <person name="Iyer V.N."/>
            <person name="Pollard D.A."/>
            <person name="Sackton T.B."/>
            <person name="Larracuente A.M."/>
            <person name="Singh N.D."/>
            <person name="Abad J.P."/>
            <person name="Abt D.N."/>
            <person name="Adryan B."/>
            <person name="Aguade M."/>
            <person name="Akashi H."/>
            <person name="Anderson W.W."/>
            <person name="Aquadro C.F."/>
            <person name="Ardell D.H."/>
            <person name="Arguello R."/>
            <person name="Artieri C.G."/>
            <person name="Barbash D.A."/>
            <person name="Barker D."/>
            <person name="Barsanti P."/>
            <person name="Batterham P."/>
            <person name="Batzoglou S."/>
            <person name="Begun D."/>
            <person name="Bhutkar A."/>
            <person name="Blanco E."/>
            <person name="Bosak S.A."/>
            <person name="Bradley R.K."/>
            <person name="Brand A.D."/>
            <person name="Brent M.R."/>
            <person name="Brooks A.N."/>
            <person name="Brown R.H."/>
            <person name="Butlin R.K."/>
            <person name="Caggese C."/>
            <person name="Calvi B.R."/>
            <person name="Bernardo de Carvalho A."/>
            <person name="Caspi A."/>
            <person name="Castrezana S."/>
            <person name="Celniker S.E."/>
            <person name="Chang J.L."/>
            <person name="Chapple C."/>
            <person name="Chatterji S."/>
            <person name="Chinwalla A."/>
            <person name="Civetta A."/>
            <person name="Clifton S.W."/>
            <person name="Comeron J.M."/>
            <person name="Costello J.C."/>
            <person name="Coyne J.A."/>
            <person name="Daub J."/>
            <person name="David R.G."/>
            <person name="Delcher A.L."/>
            <person name="Delehaunty K."/>
            <person name="Do C.B."/>
            <person name="Ebling H."/>
            <person name="Edwards K."/>
            <person name="Eickbush T."/>
            <person name="Evans J.D."/>
            <person name="Filipski A."/>
            <person name="Findeiss S."/>
            <person name="Freyhult E."/>
            <person name="Fulton L."/>
            <person name="Fulton R."/>
            <person name="Garcia A.C."/>
            <person name="Gardiner A."/>
            <person name="Garfield D.A."/>
            <person name="Garvin B.E."/>
            <person name="Gibson G."/>
            <person name="Gilbert D."/>
            <person name="Gnerre S."/>
            <person name="Godfrey J."/>
            <person name="Good R."/>
            <person name="Gotea V."/>
            <person name="Gravely B."/>
            <person name="Greenberg A.J."/>
            <person name="Griffiths-Jones S."/>
            <person name="Gross S."/>
            <person name="Guigo R."/>
            <person name="Gustafson E.A."/>
            <person name="Haerty W."/>
            <person name="Hahn M.W."/>
            <person name="Halligan D.L."/>
            <person name="Halpern A.L."/>
            <person name="Halter G.M."/>
            <person name="Han M.V."/>
            <person name="Heger A."/>
            <person name="Hillier L."/>
            <person name="Hinrichs A.S."/>
            <person name="Holmes I."/>
            <person name="Hoskins R.A."/>
            <person name="Hubisz M.J."/>
            <person name="Hultmark D."/>
            <person name="Huntley M.A."/>
            <person name="Jaffe D.B."/>
            <person name="Jagadeeshan S."/>
            <person name="Jeck W.R."/>
            <person name="Johnson J."/>
            <person name="Jones C.D."/>
            <person name="Jordan W.C."/>
            <person name="Karpen G.H."/>
            <person name="Kataoka E."/>
            <person name="Keightley P.D."/>
            <person name="Kheradpour P."/>
            <person name="Kirkness E.F."/>
            <person name="Koerich L.B."/>
            <person name="Kristiansen K."/>
            <person name="Kudrna D."/>
            <person name="Kulathinal R.J."/>
            <person name="Kumar S."/>
            <person name="Kwok R."/>
            <person name="Lander E."/>
            <person name="Langley C.H."/>
            <person name="Lapoint R."/>
            <person name="Lazzaro B.P."/>
            <person name="Lee S.J."/>
            <person name="Levesque L."/>
            <person name="Li R."/>
            <person name="Lin C.F."/>
            <person name="Lin M.F."/>
            <person name="Lindblad-Toh K."/>
            <person name="Llopart A."/>
            <person name="Long M."/>
            <person name="Low L."/>
            <person name="Lozovsky E."/>
            <person name="Lu J."/>
            <person name="Luo M."/>
            <person name="Machado C.A."/>
            <person name="Makalowski W."/>
            <person name="Marzo M."/>
            <person name="Matsuda M."/>
            <person name="Matzkin L."/>
            <person name="McAllister B."/>
            <person name="McBride C.S."/>
            <person name="McKernan B."/>
            <person name="McKernan K."/>
            <person name="Mendez-Lago M."/>
            <person name="Minx P."/>
            <person name="Mollenhauer M.U."/>
            <person name="Montooth K."/>
            <person name="Mount S.M."/>
            <person name="Mu X."/>
            <person name="Myers E."/>
            <person name="Negre B."/>
            <person name="Newfeld S."/>
            <person name="Nielsen R."/>
            <person name="Noor M.A."/>
            <person name="O'Grady P."/>
            <person name="Pachter L."/>
            <person name="Papaceit M."/>
            <person name="Parisi M.J."/>
            <person name="Parisi M."/>
            <person name="Parts L."/>
            <person name="Pedersen J.S."/>
            <person name="Pesole G."/>
            <person name="Phillippy A.M."/>
            <person name="Ponting C.P."/>
            <person name="Pop M."/>
            <person name="Porcelli D."/>
            <person name="Powell J.R."/>
            <person name="Prohaska S."/>
            <person name="Pruitt K."/>
            <person name="Puig M."/>
            <person name="Quesneville H."/>
            <person name="Ram K.R."/>
            <person name="Rand D."/>
            <person name="Rasmussen M.D."/>
            <person name="Reed L.K."/>
            <person name="Reenan R."/>
            <person name="Reily A."/>
            <person name="Remington K.A."/>
            <person name="Rieger T.T."/>
            <person name="Ritchie M.G."/>
            <person name="Robin C."/>
            <person name="Rogers Y.H."/>
            <person name="Rohde C."/>
            <person name="Rozas J."/>
            <person name="Rubenfield M.J."/>
            <person name="Ruiz A."/>
            <person name="Russo S."/>
            <person name="Salzberg S.L."/>
            <person name="Sanchez-Gracia A."/>
            <person name="Saranga D.J."/>
            <person name="Sato H."/>
            <person name="Schaeffer S.W."/>
            <person name="Schatz M.C."/>
            <person name="Schlenke T."/>
            <person name="Schwartz R."/>
            <person name="Segarra C."/>
            <person name="Singh R.S."/>
            <person name="Sirot L."/>
            <person name="Sirota M."/>
            <person name="Sisneros N.B."/>
            <person name="Smith C.D."/>
            <person name="Smith T.F."/>
            <person name="Spieth J."/>
            <person name="Stage D.E."/>
            <person name="Stark A."/>
            <person name="Stephan W."/>
            <person name="Strausberg R.L."/>
            <person name="Strempel S."/>
            <person name="Sturgill D."/>
            <person name="Sutton G."/>
            <person name="Sutton G.G."/>
            <person name="Tao W."/>
            <person name="Teichmann S."/>
            <person name="Tobari Y.N."/>
            <person name="Tomimura Y."/>
            <person name="Tsolas J.M."/>
            <person name="Valente V.L."/>
            <person name="Venter E."/>
            <person name="Venter J.C."/>
            <person name="Vicario S."/>
            <person name="Vieira F.G."/>
            <person name="Vilella A.J."/>
            <person name="Villasante A."/>
            <person name="Walenz B."/>
            <person name="Wang J."/>
            <person name="Wasserman M."/>
            <person name="Watts T."/>
            <person name="Wilson D."/>
            <person name="Wilson R.K."/>
            <person name="Wing R.A."/>
            <person name="Wolfner M.F."/>
            <person name="Wong A."/>
            <person name="Wong G.K."/>
            <person name="Wu C.I."/>
            <person name="Wu G."/>
            <person name="Yamamoto D."/>
            <person name="Yang H.P."/>
            <person name="Yang S.P."/>
            <person name="Yorke J.A."/>
            <person name="Yoshida K."/>
            <person name="Zdobnov E."/>
            <person name="Zhang P."/>
            <person name="Zhang Y."/>
            <person name="Zimin A.V."/>
            <person name="Baldwin J."/>
            <person name="Abdouelleil A."/>
            <person name="Abdulkadir J."/>
            <person name="Abebe A."/>
            <person name="Abera B."/>
            <person name="Abreu J."/>
            <person name="Acer S.C."/>
            <person name="Aftuck L."/>
            <person name="Alexander A."/>
            <person name="An P."/>
            <person name="Anderson E."/>
            <person name="Anderson S."/>
            <person name="Arachi H."/>
            <person name="Azer M."/>
            <person name="Bachantsang P."/>
            <person name="Barry A."/>
            <person name="Bayul T."/>
            <person name="Berlin A."/>
            <person name="Bessette D."/>
            <person name="Bloom T."/>
            <person name="Blye J."/>
            <person name="Boguslavskiy L."/>
            <person name="Bonnet C."/>
            <person name="Boukhgalter B."/>
            <person name="Bourzgui I."/>
            <person name="Brown A."/>
            <person name="Cahill P."/>
            <person name="Channer S."/>
            <person name="Cheshatsang Y."/>
            <person name="Chuda L."/>
            <person name="Citroen M."/>
            <person name="Collymore A."/>
            <person name="Cooke P."/>
            <person name="Costello M."/>
            <person name="D'Aco K."/>
            <person name="Daza R."/>
            <person name="De Haan G."/>
            <person name="DeGray S."/>
            <person name="DeMaso C."/>
            <person name="Dhargay N."/>
            <person name="Dooley K."/>
            <person name="Dooley E."/>
            <person name="Doricent M."/>
            <person name="Dorje P."/>
            <person name="Dorjee K."/>
            <person name="Dupes A."/>
            <person name="Elong R."/>
            <person name="Falk J."/>
            <person name="Farina A."/>
            <person name="Faro S."/>
            <person name="Ferguson D."/>
            <person name="Fisher S."/>
            <person name="Foley C.D."/>
            <person name="Franke A."/>
            <person name="Friedrich D."/>
            <person name="Gadbois L."/>
            <person name="Gearin G."/>
            <person name="Gearin C.R."/>
            <person name="Giannoukos G."/>
            <person name="Goode T."/>
            <person name="Graham J."/>
            <person name="Grandbois E."/>
            <person name="Grewal S."/>
            <person name="Gyaltsen K."/>
            <person name="Hafez N."/>
            <person name="Hagos B."/>
            <person name="Hall J."/>
            <person name="Henson C."/>
            <person name="Hollinger A."/>
            <person name="Honan T."/>
            <person name="Huard M.D."/>
            <person name="Hughes L."/>
            <person name="Hurhula B."/>
            <person name="Husby M.E."/>
            <person name="Kamat A."/>
            <person name="Kanga B."/>
            <person name="Kashin S."/>
            <person name="Khazanovich D."/>
            <person name="Kisner P."/>
            <person name="Lance K."/>
            <person name="Lara M."/>
            <person name="Lee W."/>
            <person name="Lennon N."/>
            <person name="Letendre F."/>
            <person name="LeVine R."/>
            <person name="Lipovsky A."/>
            <person name="Liu X."/>
            <person name="Liu J."/>
            <person name="Liu S."/>
            <person name="Lokyitsang T."/>
            <person name="Lokyitsang Y."/>
            <person name="Lubonja R."/>
            <person name="Lui A."/>
            <person name="MacDonald P."/>
            <person name="Magnisalis V."/>
            <person name="Maru K."/>
            <person name="Matthews C."/>
            <person name="McCusker W."/>
            <person name="McDonough S."/>
            <person name="Mehta T."/>
            <person name="Meldrim J."/>
            <person name="Meneus L."/>
            <person name="Mihai O."/>
            <person name="Mihalev A."/>
            <person name="Mihova T."/>
            <person name="Mittelman R."/>
            <person name="Mlenga V."/>
            <person name="Montmayeur A."/>
            <person name="Mulrain L."/>
            <person name="Navidi A."/>
            <person name="Naylor J."/>
            <person name="Negash T."/>
            <person name="Nguyen T."/>
            <person name="Nguyen N."/>
            <person name="Nicol R."/>
            <person name="Norbu C."/>
            <person name="Norbu N."/>
            <person name="Novod N."/>
            <person name="O'Neill B."/>
            <person name="Osman S."/>
            <person name="Markiewicz E."/>
            <person name="Oyono O.L."/>
            <person name="Patti C."/>
            <person name="Phunkhang P."/>
            <person name="Pierre F."/>
            <person name="Priest M."/>
            <person name="Raghuraman S."/>
            <person name="Rege F."/>
            <person name="Reyes R."/>
            <person name="Rise C."/>
            <person name="Rogov P."/>
            <person name="Ross K."/>
            <person name="Ryan E."/>
            <person name="Settipalli S."/>
            <person name="Shea T."/>
            <person name="Sherpa N."/>
            <person name="Shi L."/>
            <person name="Shih D."/>
            <person name="Sparrow T."/>
            <person name="Spaulding J."/>
            <person name="Stalker J."/>
            <person name="Stange-Thomann N."/>
            <person name="Stavropoulos S."/>
            <person name="Stone C."/>
            <person name="Strader C."/>
            <person name="Tesfaye S."/>
            <person name="Thomson T."/>
            <person name="Thoulutsang Y."/>
            <person name="Thoulutsang D."/>
            <person name="Topham K."/>
            <person name="Topping I."/>
            <person name="Tsamla T."/>
            <person name="Vassiliev H."/>
            <person name="Vo A."/>
            <person name="Wangchuk T."/>
            <person name="Wangdi T."/>
            <person name="Weiand M."/>
            <person name="Wilkinson J."/>
            <person name="Wilson A."/>
            <person name="Yadav S."/>
            <person name="Young G."/>
            <person name="Yu Q."/>
            <person name="Zembek L."/>
            <person name="Zhong D."/>
            <person name="Zimmer A."/>
            <person name="Zwirko Z."/>
            <person name="Jaffe D.B."/>
            <person name="Alvarez P."/>
            <person name="Brockman W."/>
            <person name="Butler J."/>
            <person name="Chin C."/>
            <person name="Gnerre S."/>
            <person name="Grabherr M."/>
            <person name="Kleber M."/>
            <person name="Mauceli E."/>
            <person name="MacCallum I."/>
        </authorList>
    </citation>
    <scope>NUCLEOTIDE SEQUENCE [LARGE SCALE GENOMIC DNA]</scope>
    <source>
        <strain evidence="1">TSC#15010-1051.87</strain>
        <strain evidence="3">Tucson 15010-1051.87</strain>
    </source>
</reference>
<name>A0A0Q9W4F2_DROVI</name>
<evidence type="ECO:0000313" key="1">
    <source>
        <dbReference type="EMBL" id="KRF79848.1"/>
    </source>
</evidence>
<sequence length="470" mass="55344">MLPFMHQRQSVSRYRYNFILALKTKIKAVHFSSKTFRNKMRKNKVAYEVCWQLHKGCCETGQVQKCPTKTPTSYFYNSLSAIENLVIIYLYKLIRRSYKCKTIFKNSSSEIKWRFQHLLHNRRVRNLVLKGWAKQLTNADESYSNNLQNLLKLREQLLIDRTIYLTSWFERQKERFKSKGFLEKILKVKEKQQKLMLKMEEERQYLKRLLRFNKDKSSLVTENSQNQSILRNTMGYHRPCHLPMFAGNTSTNLSQEFVRCILLSHNISSSTICKQIVCNLQSKKFWKQLNKLLIFQNNLQFKDKRTLSYTSFVAANFITRNLLLKKAYLNERSFVKQAATRKLYNDDSVLKLIAKPTTLKSHPIVSPLKMKSEKCPQKNINADRTMTIDSDEVVQNPKSLTHACVGELLNWALRCFLSTIILLNKEPVHFPTSSACCLSKREGSYFNIYKRCILDMTFEALKSHWKGSKN</sequence>
<reference evidence="1" key="3">
    <citation type="submission" date="2015-11" db="EMBL/GenBank/DDBJ databases">
        <authorList>
            <consortium name="FlyBase"/>
        </authorList>
    </citation>
    <scope>NUCLEOTIDE SEQUENCE</scope>
    <source>
        <strain evidence="1">TSC#15010-1051.87</strain>
    </source>
</reference>
<reference evidence="1" key="2">
    <citation type="journal article" date="2008" name="Bioinformatics">
        <title>Assembly reconciliation.</title>
        <authorList>
            <person name="Zimin A.V."/>
            <person name="Smith D.R."/>
            <person name="Sutton G."/>
            <person name="Yorke J.A."/>
        </authorList>
    </citation>
    <scope>NUCLEOTIDE SEQUENCE</scope>
    <source>
        <strain evidence="1">TSC#15010-1051.87</strain>
    </source>
</reference>
<dbReference type="AlphaFoldDB" id="A0A0Q9W4F2"/>
<dbReference type="EMBL" id="CH940648">
    <property type="protein sequence ID" value="KRF79848.1"/>
    <property type="molecule type" value="Genomic_DNA"/>
</dbReference>
<dbReference type="InParanoid" id="A0A0Q9W4F2"/>
<dbReference type="EMBL" id="CH940648">
    <property type="protein sequence ID" value="KRF79849.1"/>
    <property type="molecule type" value="Genomic_DNA"/>
</dbReference>
<dbReference type="OrthoDB" id="8051768at2759"/>